<feature type="transmembrane region" description="Helical" evidence="2">
    <location>
        <begin position="92"/>
        <end position="110"/>
    </location>
</feature>
<gene>
    <name evidence="3" type="ORF">GSI_09798</name>
</gene>
<reference evidence="3 4" key="1">
    <citation type="journal article" date="2015" name="Sci. Rep.">
        <title>Chromosome-level genome map provides insights into diverse defense mechanisms in the medicinal fungus Ganoderma sinense.</title>
        <authorList>
            <person name="Zhu Y."/>
            <person name="Xu J."/>
            <person name="Sun C."/>
            <person name="Zhou S."/>
            <person name="Xu H."/>
            <person name="Nelson D.R."/>
            <person name="Qian J."/>
            <person name="Song J."/>
            <person name="Luo H."/>
            <person name="Xiang L."/>
            <person name="Li Y."/>
            <person name="Xu Z."/>
            <person name="Ji A."/>
            <person name="Wang L."/>
            <person name="Lu S."/>
            <person name="Hayward A."/>
            <person name="Sun W."/>
            <person name="Li X."/>
            <person name="Schwartz D.C."/>
            <person name="Wang Y."/>
            <person name="Chen S."/>
        </authorList>
    </citation>
    <scope>NUCLEOTIDE SEQUENCE [LARGE SCALE GENOMIC DNA]</scope>
    <source>
        <strain evidence="3 4">ZZ0214-1</strain>
    </source>
</reference>
<dbReference type="Proteomes" id="UP000230002">
    <property type="component" value="Unassembled WGS sequence"/>
</dbReference>
<feature type="region of interest" description="Disordered" evidence="1">
    <location>
        <begin position="200"/>
        <end position="269"/>
    </location>
</feature>
<feature type="compositionally biased region" description="Acidic residues" evidence="1">
    <location>
        <begin position="327"/>
        <end position="341"/>
    </location>
</feature>
<accession>A0A2G8S2P9</accession>
<keyword evidence="2" id="KW-0812">Transmembrane</keyword>
<name>A0A2G8S2P9_9APHY</name>
<comment type="caution">
    <text evidence="3">The sequence shown here is derived from an EMBL/GenBank/DDBJ whole genome shotgun (WGS) entry which is preliminary data.</text>
</comment>
<feature type="region of interest" description="Disordered" evidence="1">
    <location>
        <begin position="311"/>
        <end position="354"/>
    </location>
</feature>
<feature type="compositionally biased region" description="Basic and acidic residues" evidence="1">
    <location>
        <begin position="214"/>
        <end position="223"/>
    </location>
</feature>
<sequence>MSESAAPTSVVGTVTAIPSVLLVPLPTFVAPLHVFSKLEFVPFTPHYTNLKRKTPRSDRDVIREELRGEFDTTLVLKTGIDTMHMYYSEEQYARFIVWWLGLILDGWPWYIPFANLSNIKGGAAPLRLLQDLWRNGTLRFIPAPRDVRERALHDPHSVLPHVLAAAKLPALPLTIQGPKWSAARFQDFAAYPGSVAAASRPRTASTHAPSPAVAEERVLHPDDLEPILTRPLGPDTSPPARERRQRSDVNKARHRPVSNPDGKPSRSQTRMAGALTANFVLDRPGGPTAASTSGNTVLKPLSELRIPVLTSDDLGGYVPAGGSGDGGGEEDIESFSDSEDEADRRRGPKRRRCL</sequence>
<evidence type="ECO:0000313" key="4">
    <source>
        <dbReference type="Proteomes" id="UP000230002"/>
    </source>
</evidence>
<keyword evidence="2" id="KW-1133">Transmembrane helix</keyword>
<organism evidence="3 4">
    <name type="scientific">Ganoderma sinense ZZ0214-1</name>
    <dbReference type="NCBI Taxonomy" id="1077348"/>
    <lineage>
        <taxon>Eukaryota</taxon>
        <taxon>Fungi</taxon>
        <taxon>Dikarya</taxon>
        <taxon>Basidiomycota</taxon>
        <taxon>Agaricomycotina</taxon>
        <taxon>Agaricomycetes</taxon>
        <taxon>Polyporales</taxon>
        <taxon>Polyporaceae</taxon>
        <taxon>Ganoderma</taxon>
    </lineage>
</organism>
<keyword evidence="2" id="KW-0472">Membrane</keyword>
<proteinExistence type="predicted"/>
<dbReference type="AlphaFoldDB" id="A0A2G8S2P9"/>
<dbReference type="EMBL" id="AYKW01000029">
    <property type="protein sequence ID" value="PIL28046.1"/>
    <property type="molecule type" value="Genomic_DNA"/>
</dbReference>
<feature type="compositionally biased region" description="Basic and acidic residues" evidence="1">
    <location>
        <begin position="240"/>
        <end position="251"/>
    </location>
</feature>
<keyword evidence="4" id="KW-1185">Reference proteome</keyword>
<evidence type="ECO:0000256" key="2">
    <source>
        <dbReference type="SAM" id="Phobius"/>
    </source>
</evidence>
<evidence type="ECO:0000313" key="3">
    <source>
        <dbReference type="EMBL" id="PIL28046.1"/>
    </source>
</evidence>
<evidence type="ECO:0000256" key="1">
    <source>
        <dbReference type="SAM" id="MobiDB-lite"/>
    </source>
</evidence>
<protein>
    <submittedName>
        <fullName evidence="3">Uncharacterized protein</fullName>
    </submittedName>
</protein>
<dbReference type="OrthoDB" id="2736484at2759"/>